<evidence type="ECO:0000313" key="2">
    <source>
        <dbReference type="EMBL" id="SBV94386.1"/>
    </source>
</evidence>
<keyword evidence="1" id="KW-0472">Membrane</keyword>
<protein>
    <recommendedName>
        <fullName evidence="3">YbbR family protein</fullName>
    </recommendedName>
</protein>
<sequence length="310" mass="33736">MKSSDPSRRPPHLLSMLLAIFIAVSMWYMVSVRDRLEAQIEVNLDYFGIPANLVVTDGLINKAIVRLRGPETLLRSITQRKIIQAVDLSSIKKGTTVVPLSAEHLGANFRAFELIDVQPPRIVVKADNVQERSVPVKAVVDSPLHSGALTVENVSVTPATVVLRGPESVVSAIASVPLTIMLDPKAAGTTTQQTITLDTPGMVTATPPSVKVQYTITSGRTVISRRCKVEIAKESRHAYTVSPDEIAVLVEVPEALAKNSRYLGEMEVSLVTPEIQPGESIKTPLHFKLPEGMTLLNPVTEEVTVTRKKK</sequence>
<proteinExistence type="predicted"/>
<dbReference type="Pfam" id="PF07949">
    <property type="entry name" value="YbbR"/>
    <property type="match status" value="2"/>
</dbReference>
<gene>
    <name evidence="2" type="ORF">KM92DES2_10522</name>
</gene>
<evidence type="ECO:0008006" key="3">
    <source>
        <dbReference type="Google" id="ProtNLM"/>
    </source>
</evidence>
<accession>A0A212J4J3</accession>
<name>A0A212J4J3_9BACT</name>
<dbReference type="PANTHER" id="PTHR37804:SF1">
    <property type="entry name" value="CDAA REGULATORY PROTEIN CDAR"/>
    <property type="match status" value="1"/>
</dbReference>
<reference evidence="2" key="1">
    <citation type="submission" date="2016-04" db="EMBL/GenBank/DDBJ databases">
        <authorList>
            <person name="Evans L.H."/>
            <person name="Alamgir A."/>
            <person name="Owens N."/>
            <person name="Weber N.D."/>
            <person name="Virtaneva K."/>
            <person name="Barbian K."/>
            <person name="Babar A."/>
            <person name="Rosenke K."/>
        </authorList>
    </citation>
    <scope>NUCLEOTIDE SEQUENCE</scope>
    <source>
        <strain evidence="2">92-2</strain>
    </source>
</reference>
<keyword evidence="1" id="KW-0812">Transmembrane</keyword>
<organism evidence="2">
    <name type="scientific">uncultured Desulfovibrio sp</name>
    <dbReference type="NCBI Taxonomy" id="167968"/>
    <lineage>
        <taxon>Bacteria</taxon>
        <taxon>Pseudomonadati</taxon>
        <taxon>Thermodesulfobacteriota</taxon>
        <taxon>Desulfovibrionia</taxon>
        <taxon>Desulfovibrionales</taxon>
        <taxon>Desulfovibrionaceae</taxon>
        <taxon>Desulfovibrio</taxon>
        <taxon>environmental samples</taxon>
    </lineage>
</organism>
<dbReference type="EMBL" id="FLUP01000001">
    <property type="protein sequence ID" value="SBV94386.1"/>
    <property type="molecule type" value="Genomic_DNA"/>
</dbReference>
<dbReference type="Gene3D" id="2.170.120.40">
    <property type="entry name" value="YbbR-like domain"/>
    <property type="match status" value="1"/>
</dbReference>
<dbReference type="Gene3D" id="2.170.120.30">
    <property type="match status" value="1"/>
</dbReference>
<dbReference type="InterPro" id="IPR053154">
    <property type="entry name" value="c-di-AMP_regulator"/>
</dbReference>
<dbReference type="PANTHER" id="PTHR37804">
    <property type="entry name" value="CDAA REGULATORY PROTEIN CDAR"/>
    <property type="match status" value="1"/>
</dbReference>
<dbReference type="InterPro" id="IPR012505">
    <property type="entry name" value="YbbR"/>
</dbReference>
<dbReference type="AlphaFoldDB" id="A0A212J4J3"/>
<dbReference type="RefSeq" id="WP_192111351.1">
    <property type="nucleotide sequence ID" value="NZ_CABUEN010000004.1"/>
</dbReference>
<keyword evidence="1" id="KW-1133">Transmembrane helix</keyword>
<feature type="transmembrane region" description="Helical" evidence="1">
    <location>
        <begin position="12"/>
        <end position="30"/>
    </location>
</feature>
<evidence type="ECO:0000256" key="1">
    <source>
        <dbReference type="SAM" id="Phobius"/>
    </source>
</evidence>